<evidence type="ECO:0000259" key="1">
    <source>
        <dbReference type="Pfam" id="PF13088"/>
    </source>
</evidence>
<organism evidence="2 3">
    <name type="scientific">Lederbergia citrisecunda</name>
    <dbReference type="NCBI Taxonomy" id="2833583"/>
    <lineage>
        <taxon>Bacteria</taxon>
        <taxon>Bacillati</taxon>
        <taxon>Bacillota</taxon>
        <taxon>Bacilli</taxon>
        <taxon>Bacillales</taxon>
        <taxon>Bacillaceae</taxon>
        <taxon>Lederbergia</taxon>
    </lineage>
</organism>
<evidence type="ECO:0000313" key="3">
    <source>
        <dbReference type="Proteomes" id="UP000682713"/>
    </source>
</evidence>
<dbReference type="SUPFAM" id="SSF50939">
    <property type="entry name" value="Sialidases"/>
    <property type="match status" value="1"/>
</dbReference>
<comment type="caution">
    <text evidence="2">The sequence shown here is derived from an EMBL/GenBank/DDBJ whole genome shotgun (WGS) entry which is preliminary data.</text>
</comment>
<reference evidence="2 3" key="1">
    <citation type="submission" date="2021-05" db="EMBL/GenBank/DDBJ databases">
        <title>Novel Bacillus species.</title>
        <authorList>
            <person name="Liu G."/>
        </authorList>
    </citation>
    <scope>NUCLEOTIDE SEQUENCE [LARGE SCALE GENOMIC DNA]</scope>
    <source>
        <strain evidence="2 3">FJAT-49732</strain>
    </source>
</reference>
<sequence>MNRENGITAELNNKKMSTETKIQRSIRNNLITHRLDSAKQVIIDREPGQYLGQPDSVLLDDDQTILTVYPKGHGIGEALINKSTDGGLTWSGRKSANLTWKDSQETPTIYKLNLNNGDQKLISISGGPGWGPDKFTGWKTSISIDNGETWSDYKDWYMGNQTIVAMASLVRLKDKEGRWLDKWMGIYHDPNFINYKTYLTFTEDGQEQWSNPKPYLEEYRDIEATVQLCEVCIFRSPDESQLILLARSQSHMHTSVISFSDDEGESWTKPREVPGALNGERHKAAYDPISGRLVISFREITLDYNNNGLIEHDDWMAGDWVAWIGTYENLINGEEGEYRILLGEDFTPSRKSGDCGYAGNVVMKDGTFFLNSYGYFDKDEVEKLGTEAKPYIMGVRFKLSDFD</sequence>
<feature type="domain" description="Sialidase" evidence="1">
    <location>
        <begin position="136"/>
        <end position="272"/>
    </location>
</feature>
<accession>A0A942TLW1</accession>
<dbReference type="Pfam" id="PF13088">
    <property type="entry name" value="BNR_2"/>
    <property type="match status" value="1"/>
</dbReference>
<gene>
    <name evidence="2" type="ORF">KHA93_01740</name>
</gene>
<dbReference type="RefSeq" id="WP_213109145.1">
    <property type="nucleotide sequence ID" value="NZ_JAGYPJ010000001.1"/>
</dbReference>
<proteinExistence type="predicted"/>
<protein>
    <submittedName>
        <fullName evidence="2">Exo-alpha-sialidase</fullName>
    </submittedName>
</protein>
<dbReference type="Proteomes" id="UP000682713">
    <property type="component" value="Unassembled WGS sequence"/>
</dbReference>
<dbReference type="Gene3D" id="2.120.10.10">
    <property type="match status" value="1"/>
</dbReference>
<keyword evidence="3" id="KW-1185">Reference proteome</keyword>
<evidence type="ECO:0000313" key="2">
    <source>
        <dbReference type="EMBL" id="MBS4198382.1"/>
    </source>
</evidence>
<dbReference type="InterPro" id="IPR036278">
    <property type="entry name" value="Sialidase_sf"/>
</dbReference>
<dbReference type="EMBL" id="JAGYPJ010000001">
    <property type="protein sequence ID" value="MBS4198382.1"/>
    <property type="molecule type" value="Genomic_DNA"/>
</dbReference>
<dbReference type="InterPro" id="IPR011040">
    <property type="entry name" value="Sialidase"/>
</dbReference>
<dbReference type="AlphaFoldDB" id="A0A942TLW1"/>
<dbReference type="CDD" id="cd15482">
    <property type="entry name" value="Sialidase_non-viral"/>
    <property type="match status" value="1"/>
</dbReference>
<name>A0A942TLW1_9BACI</name>